<dbReference type="AlphaFoldDB" id="A0A927D5E3"/>
<protein>
    <submittedName>
        <fullName evidence="1">Protein tyrosine phosphatase family protein</fullName>
    </submittedName>
</protein>
<dbReference type="EMBL" id="JACTAG010000002">
    <property type="protein sequence ID" value="MBD3665284.1"/>
    <property type="molecule type" value="Genomic_DNA"/>
</dbReference>
<keyword evidence="2" id="KW-1185">Reference proteome</keyword>
<gene>
    <name evidence="1" type="ORF">H9Q16_15215</name>
</gene>
<dbReference type="RefSeq" id="WP_191076271.1">
    <property type="nucleotide sequence ID" value="NZ_JACTAG010000002.1"/>
</dbReference>
<accession>A0A927D5E3</accession>
<dbReference type="InterPro" id="IPR029021">
    <property type="entry name" value="Prot-tyrosine_phosphatase-like"/>
</dbReference>
<name>A0A927D5E3_9RHOB</name>
<proteinExistence type="predicted"/>
<dbReference type="SUPFAM" id="SSF52799">
    <property type="entry name" value="(Phosphotyrosine protein) phosphatases II"/>
    <property type="match status" value="1"/>
</dbReference>
<reference evidence="1" key="1">
    <citation type="submission" date="2020-08" db="EMBL/GenBank/DDBJ databases">
        <title>Sulfitobacter aestuariivivens sp. nov., isolated from a tidal flat.</title>
        <authorList>
            <person name="Park S."/>
            <person name="Yoon J.-H."/>
        </authorList>
    </citation>
    <scope>NUCLEOTIDE SEQUENCE</scope>
    <source>
        <strain evidence="1">TSTF-M16</strain>
    </source>
</reference>
<sequence length="159" mass="17690">MTERPDILNWRRWNDQITLSGQPTESQLAALQEDGVRVVINLGPHTNKGALENEAGTLDALGVKYVYIPVDFEAPTQANYDSFCAALACEGDALLHVHCIYNARVSAFMYRFAKDGRGGQMDAAFDLMDGIWRPGGVWADFIGKPEDADLPNRFLGYEY</sequence>
<organism evidence="1 2">
    <name type="scientific">Sulfitobacter aestuariivivens</name>
    <dbReference type="NCBI Taxonomy" id="2766981"/>
    <lineage>
        <taxon>Bacteria</taxon>
        <taxon>Pseudomonadati</taxon>
        <taxon>Pseudomonadota</taxon>
        <taxon>Alphaproteobacteria</taxon>
        <taxon>Rhodobacterales</taxon>
        <taxon>Roseobacteraceae</taxon>
        <taxon>Sulfitobacter</taxon>
    </lineage>
</organism>
<dbReference type="Gene3D" id="3.90.190.10">
    <property type="entry name" value="Protein tyrosine phosphatase superfamily"/>
    <property type="match status" value="1"/>
</dbReference>
<dbReference type="CDD" id="cd14503">
    <property type="entry name" value="PTP-bact"/>
    <property type="match status" value="1"/>
</dbReference>
<evidence type="ECO:0000313" key="1">
    <source>
        <dbReference type="EMBL" id="MBD3665284.1"/>
    </source>
</evidence>
<comment type="caution">
    <text evidence="1">The sequence shown here is derived from an EMBL/GenBank/DDBJ whole genome shotgun (WGS) entry which is preliminary data.</text>
</comment>
<dbReference type="Proteomes" id="UP000635142">
    <property type="component" value="Unassembled WGS sequence"/>
</dbReference>
<evidence type="ECO:0000313" key="2">
    <source>
        <dbReference type="Proteomes" id="UP000635142"/>
    </source>
</evidence>